<dbReference type="PANTHER" id="PTHR46889">
    <property type="entry name" value="TRANSPOSASE INSF FOR INSERTION SEQUENCE IS3B-RELATED"/>
    <property type="match status" value="1"/>
</dbReference>
<reference evidence="1 2" key="1">
    <citation type="submission" date="2020-10" db="EMBL/GenBank/DDBJ databases">
        <title>Trueperella pecoris sp. nov. isolated from bovine and porcine specimens.</title>
        <authorList>
            <person name="Schoenecker L."/>
            <person name="Schnydrig P."/>
            <person name="Brodard I."/>
            <person name="Thomann A."/>
            <person name="Hemphill A."/>
            <person name="Rodriguez-Campos S."/>
            <person name="Perreten V."/>
            <person name="Jores J."/>
            <person name="Kittl S."/>
        </authorList>
    </citation>
    <scope>NUCLEOTIDE SEQUENCE [LARGE SCALE GENOMIC DNA]</scope>
    <source>
        <strain evidence="1 2">19OD0592</strain>
    </source>
</reference>
<evidence type="ECO:0000313" key="2">
    <source>
        <dbReference type="Proteomes" id="UP000594961"/>
    </source>
</evidence>
<dbReference type="SUPFAM" id="SSF53098">
    <property type="entry name" value="Ribonuclease H-like"/>
    <property type="match status" value="1"/>
</dbReference>
<dbReference type="InterPro" id="IPR012337">
    <property type="entry name" value="RNaseH-like_sf"/>
</dbReference>
<dbReference type="PANTHER" id="PTHR46889:SF4">
    <property type="entry name" value="TRANSPOSASE INSO FOR INSERTION SEQUENCE ELEMENT IS911B-RELATED"/>
    <property type="match status" value="1"/>
</dbReference>
<dbReference type="RefSeq" id="WP_197553027.1">
    <property type="nucleotide sequence ID" value="NZ_CP063212.1"/>
</dbReference>
<name>A0A7M1R0I0_9ACTO</name>
<protein>
    <recommendedName>
        <fullName evidence="3">Integrase core domain protein</fullName>
    </recommendedName>
</protein>
<accession>A0A7M1R0I0</accession>
<organism evidence="1 2">
    <name type="scientific">Trueperella pecoris</name>
    <dbReference type="NCBI Taxonomy" id="2733571"/>
    <lineage>
        <taxon>Bacteria</taxon>
        <taxon>Bacillati</taxon>
        <taxon>Actinomycetota</taxon>
        <taxon>Actinomycetes</taxon>
        <taxon>Actinomycetales</taxon>
        <taxon>Actinomycetaceae</taxon>
        <taxon>Trueperella</taxon>
    </lineage>
</organism>
<dbReference type="AlphaFoldDB" id="A0A7M1R0I0"/>
<dbReference type="InterPro" id="IPR050900">
    <property type="entry name" value="Transposase_IS3/IS150/IS904"/>
</dbReference>
<proteinExistence type="predicted"/>
<evidence type="ECO:0008006" key="3">
    <source>
        <dbReference type="Google" id="ProtNLM"/>
    </source>
</evidence>
<evidence type="ECO:0000313" key="1">
    <source>
        <dbReference type="EMBL" id="QOR47656.1"/>
    </source>
</evidence>
<dbReference type="EMBL" id="CP063212">
    <property type="protein sequence ID" value="QOR47656.1"/>
    <property type="molecule type" value="Genomic_DNA"/>
</dbReference>
<gene>
    <name evidence="1" type="ORF">INS90_10505</name>
</gene>
<sequence>MMARILRGSRAGYCAWKKRHHTPVAASSPTGRRLAITARVAELFTARCKGFSGARTIFADLVAEGIEATVCAVRTIMVQNNLVTKYRRKKVRTTIPAPEADVRKAYLRRMSYPPADRGVVRDITYLRPWDGWMYLATVMDLGTRMVVGWSMADTMHSQLVWMP</sequence>
<dbReference type="Proteomes" id="UP000594961">
    <property type="component" value="Chromosome"/>
</dbReference>